<evidence type="ECO:0000313" key="2">
    <source>
        <dbReference type="EMBL" id="GIH07351.1"/>
    </source>
</evidence>
<evidence type="ECO:0000256" key="1">
    <source>
        <dbReference type="SAM" id="MobiDB-lite"/>
    </source>
</evidence>
<dbReference type="Proteomes" id="UP000612899">
    <property type="component" value="Unassembled WGS sequence"/>
</dbReference>
<proteinExistence type="predicted"/>
<dbReference type="AlphaFoldDB" id="A0A8J3QB78"/>
<sequence length="103" mass="11445">MKPGAEAYVDGLCGCQYLLRPLRVRVISVMGEASIGPHLLWVQVYQLASWGDAVDTRELLVIRTAFEAACVRGLRNVSRPPKPNSARRPIPRPRNEVSYASAR</sequence>
<feature type="region of interest" description="Disordered" evidence="1">
    <location>
        <begin position="77"/>
        <end position="103"/>
    </location>
</feature>
<comment type="caution">
    <text evidence="2">The sequence shown here is derived from an EMBL/GenBank/DDBJ whole genome shotgun (WGS) entry which is preliminary data.</text>
</comment>
<dbReference type="EMBL" id="BONY01000036">
    <property type="protein sequence ID" value="GIH07351.1"/>
    <property type="molecule type" value="Genomic_DNA"/>
</dbReference>
<organism evidence="2 3">
    <name type="scientific">Rhizocola hellebori</name>
    <dbReference type="NCBI Taxonomy" id="1392758"/>
    <lineage>
        <taxon>Bacteria</taxon>
        <taxon>Bacillati</taxon>
        <taxon>Actinomycetota</taxon>
        <taxon>Actinomycetes</taxon>
        <taxon>Micromonosporales</taxon>
        <taxon>Micromonosporaceae</taxon>
        <taxon>Rhizocola</taxon>
    </lineage>
</organism>
<name>A0A8J3QB78_9ACTN</name>
<gene>
    <name evidence="2" type="ORF">Rhe02_54180</name>
</gene>
<dbReference type="RefSeq" id="WP_203911143.1">
    <property type="nucleotide sequence ID" value="NZ_BONY01000036.1"/>
</dbReference>
<keyword evidence="3" id="KW-1185">Reference proteome</keyword>
<evidence type="ECO:0000313" key="3">
    <source>
        <dbReference type="Proteomes" id="UP000612899"/>
    </source>
</evidence>
<reference evidence="2" key="1">
    <citation type="submission" date="2021-01" db="EMBL/GenBank/DDBJ databases">
        <title>Whole genome shotgun sequence of Rhizocola hellebori NBRC 109834.</title>
        <authorList>
            <person name="Komaki H."/>
            <person name="Tamura T."/>
        </authorList>
    </citation>
    <scope>NUCLEOTIDE SEQUENCE</scope>
    <source>
        <strain evidence="2">NBRC 109834</strain>
    </source>
</reference>
<protein>
    <submittedName>
        <fullName evidence="2">Uncharacterized protein</fullName>
    </submittedName>
</protein>
<accession>A0A8J3QB78</accession>